<feature type="domain" description="VWFA" evidence="17">
    <location>
        <begin position="237"/>
        <end position="414"/>
    </location>
</feature>
<evidence type="ECO:0000256" key="4">
    <source>
        <dbReference type="ARBA" id="ARBA00022729"/>
    </source>
</evidence>
<name>A0A9D3S6J8_ANGAN</name>
<dbReference type="GO" id="GO:0005589">
    <property type="term" value="C:collagen type VI trimer"/>
    <property type="evidence" value="ECO:0007669"/>
    <property type="project" value="UniProtKB-ARBA"/>
</dbReference>
<dbReference type="Pfam" id="PF00092">
    <property type="entry name" value="VWA"/>
    <property type="match status" value="10"/>
</dbReference>
<feature type="domain" description="VWFA" evidence="17">
    <location>
        <begin position="2296"/>
        <end position="2497"/>
    </location>
</feature>
<evidence type="ECO:0000256" key="9">
    <source>
        <dbReference type="ARBA" id="ARBA00023180"/>
    </source>
</evidence>
<evidence type="ECO:0000259" key="16">
    <source>
        <dbReference type="PROSITE" id="PS50222"/>
    </source>
</evidence>
<evidence type="ECO:0000256" key="13">
    <source>
        <dbReference type="SAM" id="Coils"/>
    </source>
</evidence>
<feature type="domain" description="VWFA" evidence="17">
    <location>
        <begin position="823"/>
        <end position="996"/>
    </location>
</feature>
<keyword evidence="4 15" id="KW-0732">Signal</keyword>
<dbReference type="SMART" id="SM00327">
    <property type="entry name" value="VWA"/>
    <property type="match status" value="11"/>
</dbReference>
<protein>
    <recommendedName>
        <fullName evidence="21">Collagen alpha-6(VI) chain</fullName>
    </recommendedName>
</protein>
<feature type="region of interest" description="Disordered" evidence="14">
    <location>
        <begin position="1757"/>
        <end position="2057"/>
    </location>
</feature>
<keyword evidence="8" id="KW-1015">Disulfide bond</keyword>
<dbReference type="PROSITE" id="PS50222">
    <property type="entry name" value="EF_HAND_2"/>
    <property type="match status" value="1"/>
</dbReference>
<dbReference type="GO" id="GO:0004867">
    <property type="term" value="F:serine-type endopeptidase inhibitor activity"/>
    <property type="evidence" value="ECO:0007669"/>
    <property type="project" value="InterPro"/>
</dbReference>
<dbReference type="PROSITE" id="PS50234">
    <property type="entry name" value="VWFA"/>
    <property type="match status" value="10"/>
</dbReference>
<dbReference type="PROSITE" id="PS50279">
    <property type="entry name" value="BPTI_KUNITZ_2"/>
    <property type="match status" value="1"/>
</dbReference>
<sequence length="2663" mass="290381">MGAIRTLVAVLILASCLYSSGAQKTVCTQEAVADIVFLVDGSWSIGTENFQRIRAFLVSLVDSFGVGPDQVRIGLVQYSTKPVTEFLLNAYTDKQEILQHIQNLPYRGGGTKTGLGLEFMLSHHFAERFGSRANEGVPQFAVVITDGQSQDNVKQPAEMVKRRGITLYAIGIKDAVLEELQEIASDPDDKHVYSVSDFAALQGISQSVIQVLCTTVEEAKRQIAQMSLECRKATMADIVFLVDSSSSIGPDNFQQIRLFLHDFVDGLDVGINKVRIGLAQFSSEPHQEFLLGEQMEKRVLLEQIDKLKYRKGGTETGKALQFIQSTYFTEAGGSRASENVPQIAVVITDGSSTDDVEAPAQKLRKQGVIIFAIGIGDANRELQKIANSPHQHFLISIDSFQALQRVTQSFLQTVCTGVEVQIQAPRFADVFILVDSTAEMGKVRILLNQTVNQLNVGSEAHRIGLAQFGSDTKVEFLLNKYRTKDEVLLHLKNQFRLRPGKDRQLGRALEHARVNFFNAAAGSRIAEGFPQFLVVITAGQSQDSVIRAAQSIKTEGVTVISIGLPKTNRQELELIATSPYVFQTSTKSIALISEEVKGIIESKDLTLPTGPSDCRSVRMADIVFIVEQSGSKANFQQVRNFIYRIVDGLDVSFKKVRVGIVLYNNAPKAMVYLNSIKEKADVLQFINILPYREGSTKTGAALNFTRENMFSKSAGGRKDQGVQQLAIVITSRKSQDDVGTAAAALRRTGVTVYAVGVKDADHNELNQIASYPARNHVYEADSLAQLEKSLQKLLCNNILQRAFAASAINFNLKTGCVQTEQADFYFLIDHSGSIYPSGFQDLKKFILEFMKMFRIGPNQVRVGVVKFSHYPMLEFGLTNYTSSSSLETAVKNISQLGGDTKIGQALTFMGPQFKDASKTRGEKVPKYLIVITDGKSSDSVEQPAKELRDQGVITYAIGVRGNDGADEDELQQIAGSPERKFFINDFDALKPIKDEIVTDICSKEVCKDVEGDVLFLIDGSGSISNDEFQKMMKFMWSLLNKSEIGGRLNVKQFLIVITDGKAQDEVAKPAEELRNKGVIIYSIGVLNAKNSQLREISGTQERVFSERNFDALQHLEEQIHYKICHPEADCKRIEFADVIFLVDGSSSIQPSDFQSMIKFMTSVVNNTDVGENRTRFGAILYSDAPKTSFTLNQYYTKREVRGAVAALEPPGGNTYTALGLQYSLAFFEPQYGGRAAEKVPQILMVITDGEATDAVALPVWSRAVREKGIKIYGVGVGGADKKELEVMTGDPTKVFYVDSYQALEVLYKNLSNVLCVETKPVCDKQKADLVVLMDGSSSIGEVEFKMMKKFVSDLTGSFQVSQEHVRVGMAQFSTDPHKNFYLNKYDNISDVKDNILAIEQIGGGTYIGKALYFIQQFFQASTGSRIAQKVSQNLVVITDGESQDDVEHAAEVLRSMGINVFVIGVGRIHAFELLQIAGSQDRFFTAQNFAALEKIKENVVDTICNPPRDRPDVCSVDIGIGFDISRRPRADLLFNGQQKLKAYLPDIIRYSSSLDELCCTEGKSIKPNIGFLVAGEDGRVIDDYGFEWYNEQVVQKVMALQTSEPTFFNVQLLQAFSTKFQKQSRAGVKILIIFTDGFDDIIEKLEAESDRLRREGIQALLLVGLEGVRNPSDLQMVEFGRGFGYKQPLSIGMQNAASVMLKQIETVVERECCGVMCKCSGQEGVRGPWGVPGGKGLPGSKGYLGFPGEEGVIGERGPPGLNGTQGLQGCSGKRGIKGSRGYMGNKGEDGDHALDGIHGEQGMTGLPGALGERGSPGSPGQRGIRGEPGNRGQPGLRGDPGEPGEDNTVRGLKGEKGNPGMQGDAGDDGPPGENGIPGYRGAQGRRGPPGDEGEKGKPGQLGVPGSPGPSGPQGVSGPKGLPGPFGTLGLPGPQGKPGPAGDKGLPGSHGFKGQKGQPGDTGEKGAVGPLGSRGMSGLDGRDGYGLPGPKGLKGEPGFPGYPGLQGEGGFPGGNGGQGLKGNRGRRGNSGRPGEPGELGASGPPGHPGPRGPAGTRSKSACQLVNYIRDNCVCCLGRTECPAYPTELVIALDMSEDVSPPIFERMRRVVLTLLEDMSIAESNCPTGARVAVLSYSSNTKYLIRFSDYHRKRHLMEAVKNIPLVRTSNRRNIGAAMRSVARNVFKRVRQGVLMRKVAVFITNGLSQDMAAITTAVLEFKALDITPAVLAFRNPPNVRRAFEADETRSFLLTVMRRPQDLSSDLKQVQQCVICYDPCSPAEACMGINLVPVPQELDIDLALVVDSSRNMQADQYGDIKQLLGTVLDQIVVSTQPGGPNKKARVALVQHSTSSYPPREGQVPVKVEFDLLGYKDRNKMKTHIFQAMQQIGGASGLGHAIEWTIQNIMLKAANPRTTMMVLAIIGGETSHWDTAKLHTIAQQAKCRGVVVFILTVGDELNYAQVEELASFPLEQHVVHLGHMKHGEQEYAQRFLRSFLHMLRRGINTYPTATLKKQCENVPLLTGQGEALEGQAIDRVPAPSILVLEEDEVEYIDRTEEPQVHFTPTIVEEFESQPSPGRGDENGFSTRFVPAVLQGTEDVGQLSSSSSKAVCSLQQDEGSCGNYTLKWYFDVKQNECSRFWYGGCGGNDNRFETQEACEVLCLRVR</sequence>
<dbReference type="FunFam" id="3.40.50.410:FF:000001">
    <property type="entry name" value="Collagen, type XII, alpha 1"/>
    <property type="match status" value="1"/>
</dbReference>
<keyword evidence="6" id="KW-0130">Cell adhesion</keyword>
<evidence type="ECO:0000256" key="11">
    <source>
        <dbReference type="ARBA" id="ARBA00043858"/>
    </source>
</evidence>
<dbReference type="SUPFAM" id="SSF53300">
    <property type="entry name" value="vWA-like"/>
    <property type="match status" value="11"/>
</dbReference>
<dbReference type="GO" id="GO:0005509">
    <property type="term" value="F:calcium ion binding"/>
    <property type="evidence" value="ECO:0007669"/>
    <property type="project" value="InterPro"/>
</dbReference>
<dbReference type="Pfam" id="PF00014">
    <property type="entry name" value="Kunitz_BPTI"/>
    <property type="match status" value="1"/>
</dbReference>
<feature type="domain" description="VWFA" evidence="17">
    <location>
        <begin position="1328"/>
        <end position="1499"/>
    </location>
</feature>
<organism evidence="19 20">
    <name type="scientific">Anguilla anguilla</name>
    <name type="common">European freshwater eel</name>
    <name type="synonym">Muraena anguilla</name>
    <dbReference type="NCBI Taxonomy" id="7936"/>
    <lineage>
        <taxon>Eukaryota</taxon>
        <taxon>Metazoa</taxon>
        <taxon>Chordata</taxon>
        <taxon>Craniata</taxon>
        <taxon>Vertebrata</taxon>
        <taxon>Euteleostomi</taxon>
        <taxon>Actinopterygii</taxon>
        <taxon>Neopterygii</taxon>
        <taxon>Teleostei</taxon>
        <taxon>Anguilliformes</taxon>
        <taxon>Anguillidae</taxon>
        <taxon>Anguilla</taxon>
    </lineage>
</organism>
<dbReference type="FunFam" id="4.10.410.10:FF:000020">
    <property type="entry name" value="Collagen, type VI, alpha 3"/>
    <property type="match status" value="1"/>
</dbReference>
<dbReference type="FunFam" id="3.40.50.410:FF:000016">
    <property type="entry name" value="Collagen type VI alpha 3 chain"/>
    <property type="match status" value="1"/>
</dbReference>
<evidence type="ECO:0000256" key="8">
    <source>
        <dbReference type="ARBA" id="ARBA00023157"/>
    </source>
</evidence>
<comment type="subcellular location">
    <subcellularLocation>
        <location evidence="1">Secreted</location>
        <location evidence="1">Extracellular space</location>
        <location evidence="1">Extracellular matrix</location>
    </subcellularLocation>
</comment>
<evidence type="ECO:0008006" key="21">
    <source>
        <dbReference type="Google" id="ProtNLM"/>
    </source>
</evidence>
<keyword evidence="9" id="KW-0325">Glycoprotein</keyword>
<feature type="domain" description="VWFA" evidence="17">
    <location>
        <begin position="1032"/>
        <end position="1119"/>
    </location>
</feature>
<feature type="compositionally biased region" description="Low complexity" evidence="14">
    <location>
        <begin position="1912"/>
        <end position="1943"/>
    </location>
</feature>
<dbReference type="PANTHER" id="PTHR24020:SF86">
    <property type="entry name" value="COLLAGEN, TYPE VI, ALPHA 4"/>
    <property type="match status" value="1"/>
</dbReference>
<dbReference type="SUPFAM" id="SSF57362">
    <property type="entry name" value="BPTI-like"/>
    <property type="match status" value="1"/>
</dbReference>
<feature type="domain" description="BPTI/Kunitz inhibitor" evidence="18">
    <location>
        <begin position="2609"/>
        <end position="2659"/>
    </location>
</feature>
<reference evidence="19" key="1">
    <citation type="submission" date="2021-01" db="EMBL/GenBank/DDBJ databases">
        <title>A chromosome-scale assembly of European eel, Anguilla anguilla.</title>
        <authorList>
            <person name="Henkel C."/>
            <person name="Jong-Raadsen S.A."/>
            <person name="Dufour S."/>
            <person name="Weltzien F.-A."/>
            <person name="Palstra A.P."/>
            <person name="Pelster B."/>
            <person name="Spaink H.P."/>
            <person name="Van Den Thillart G.E."/>
            <person name="Jansen H."/>
            <person name="Zahm M."/>
            <person name="Klopp C."/>
            <person name="Cedric C."/>
            <person name="Louis A."/>
            <person name="Berthelot C."/>
            <person name="Parey E."/>
            <person name="Roest Crollius H."/>
            <person name="Montfort J."/>
            <person name="Robinson-Rechavi M."/>
            <person name="Bucao C."/>
            <person name="Bouchez O."/>
            <person name="Gislard M."/>
            <person name="Lluch J."/>
            <person name="Milhes M."/>
            <person name="Lampietro C."/>
            <person name="Lopez Roques C."/>
            <person name="Donnadieu C."/>
            <person name="Braasch I."/>
            <person name="Desvignes T."/>
            <person name="Postlethwait J."/>
            <person name="Bobe J."/>
            <person name="Guiguen Y."/>
            <person name="Dirks R."/>
        </authorList>
    </citation>
    <scope>NUCLEOTIDE SEQUENCE</scope>
    <source>
        <strain evidence="19">Tag_6206</strain>
        <tissue evidence="19">Liver</tissue>
    </source>
</reference>
<dbReference type="InterPro" id="IPR002223">
    <property type="entry name" value="Kunitz_BPTI"/>
</dbReference>
<evidence type="ECO:0000259" key="17">
    <source>
        <dbReference type="PROSITE" id="PS50234"/>
    </source>
</evidence>
<dbReference type="CDD" id="cd22630">
    <property type="entry name" value="Kunitz_collagen_alpha6_VI"/>
    <property type="match status" value="1"/>
</dbReference>
<dbReference type="InterPro" id="IPR020901">
    <property type="entry name" value="Prtase_inh_Kunz-CS"/>
</dbReference>
<feature type="chain" id="PRO_5039327666" description="Collagen alpha-6(VI) chain" evidence="15">
    <location>
        <begin position="23"/>
        <end position="2663"/>
    </location>
</feature>
<dbReference type="FunFam" id="3.40.50.410:FF:000003">
    <property type="entry name" value="Collagen type VI alpha 3 chain"/>
    <property type="match status" value="2"/>
</dbReference>
<evidence type="ECO:0000256" key="14">
    <source>
        <dbReference type="SAM" id="MobiDB-lite"/>
    </source>
</evidence>
<feature type="domain" description="VWFA" evidence="17">
    <location>
        <begin position="621"/>
        <end position="793"/>
    </location>
</feature>
<dbReference type="InterPro" id="IPR008160">
    <property type="entry name" value="Collagen"/>
</dbReference>
<feature type="domain" description="EF-hand" evidence="16">
    <location>
        <begin position="1018"/>
        <end position="1038"/>
    </location>
</feature>
<feature type="compositionally biased region" description="Basic and acidic residues" evidence="14">
    <location>
        <begin position="1786"/>
        <end position="1798"/>
    </location>
</feature>
<keyword evidence="7" id="KW-0176">Collagen</keyword>
<evidence type="ECO:0000256" key="10">
    <source>
        <dbReference type="ARBA" id="ARBA00023278"/>
    </source>
</evidence>
<feature type="domain" description="VWFA" evidence="17">
    <location>
        <begin position="1137"/>
        <end position="1310"/>
    </location>
</feature>
<dbReference type="InterPro" id="IPR036880">
    <property type="entry name" value="Kunitz_BPTI_sf"/>
</dbReference>
<feature type="compositionally biased region" description="Basic and acidic residues" evidence="14">
    <location>
        <begin position="1888"/>
        <end position="1897"/>
    </location>
</feature>
<evidence type="ECO:0000256" key="6">
    <source>
        <dbReference type="ARBA" id="ARBA00022889"/>
    </source>
</evidence>
<dbReference type="InterPro" id="IPR002048">
    <property type="entry name" value="EF_hand_dom"/>
</dbReference>
<feature type="signal peptide" evidence="15">
    <location>
        <begin position="1"/>
        <end position="22"/>
    </location>
</feature>
<comment type="similarity">
    <text evidence="12">Belongs to the type VI collagen family.</text>
</comment>
<evidence type="ECO:0000313" key="19">
    <source>
        <dbReference type="EMBL" id="KAG5856830.1"/>
    </source>
</evidence>
<dbReference type="Proteomes" id="UP001044222">
    <property type="component" value="Unassembled WGS sequence"/>
</dbReference>
<dbReference type="Pfam" id="PF01391">
    <property type="entry name" value="Collagen"/>
    <property type="match status" value="3"/>
</dbReference>
<keyword evidence="20" id="KW-1185">Reference proteome</keyword>
<dbReference type="PROSITE" id="PS00280">
    <property type="entry name" value="BPTI_KUNITZ_1"/>
    <property type="match status" value="1"/>
</dbReference>
<dbReference type="PANTHER" id="PTHR24020">
    <property type="entry name" value="COLLAGEN ALPHA"/>
    <property type="match status" value="1"/>
</dbReference>
<evidence type="ECO:0000256" key="12">
    <source>
        <dbReference type="ARBA" id="ARBA00044000"/>
    </source>
</evidence>
<keyword evidence="5" id="KW-0677">Repeat</keyword>
<dbReference type="FunFam" id="3.40.50.410:FF:000004">
    <property type="entry name" value="collagen alpha-6(VI) chain"/>
    <property type="match status" value="4"/>
</dbReference>
<keyword evidence="10" id="KW-0379">Hydroxylation</keyword>
<keyword evidence="2" id="KW-0964">Secreted</keyword>
<comment type="function">
    <text evidence="11">Collagen VI acts as a cell-binding protein.</text>
</comment>
<proteinExistence type="inferred from homology"/>
<comment type="caution">
    <text evidence="19">The sequence shown here is derived from an EMBL/GenBank/DDBJ whole genome shotgun (WGS) entry which is preliminary data.</text>
</comment>
<evidence type="ECO:0000256" key="1">
    <source>
        <dbReference type="ARBA" id="ARBA00004498"/>
    </source>
</evidence>
<dbReference type="EMBL" id="JAFIRN010000001">
    <property type="protein sequence ID" value="KAG5856830.1"/>
    <property type="molecule type" value="Genomic_DNA"/>
</dbReference>
<evidence type="ECO:0000313" key="20">
    <source>
        <dbReference type="Proteomes" id="UP001044222"/>
    </source>
</evidence>
<evidence type="ECO:0000256" key="15">
    <source>
        <dbReference type="SAM" id="SignalP"/>
    </source>
</evidence>
<dbReference type="SMART" id="SM00131">
    <property type="entry name" value="KU"/>
    <property type="match status" value="1"/>
</dbReference>
<feature type="domain" description="VWFA" evidence="17">
    <location>
        <begin position="429"/>
        <end position="599"/>
    </location>
</feature>
<dbReference type="InterPro" id="IPR050525">
    <property type="entry name" value="ECM_Assembly_Org"/>
</dbReference>
<dbReference type="PRINTS" id="PR00453">
    <property type="entry name" value="VWFADOMAIN"/>
</dbReference>
<feature type="compositionally biased region" description="Low complexity" evidence="14">
    <location>
        <begin position="1989"/>
        <end position="2002"/>
    </location>
</feature>
<evidence type="ECO:0000256" key="3">
    <source>
        <dbReference type="ARBA" id="ARBA00022530"/>
    </source>
</evidence>
<evidence type="ECO:0000256" key="5">
    <source>
        <dbReference type="ARBA" id="ARBA00022737"/>
    </source>
</evidence>
<dbReference type="PROSITE" id="PS51257">
    <property type="entry name" value="PROKAR_LIPOPROTEIN"/>
    <property type="match status" value="1"/>
</dbReference>
<feature type="compositionally biased region" description="Gly residues" evidence="14">
    <location>
        <begin position="2003"/>
        <end position="2021"/>
    </location>
</feature>
<dbReference type="Gene3D" id="3.40.50.410">
    <property type="entry name" value="von Willebrand factor, type A domain"/>
    <property type="match status" value="10"/>
</dbReference>
<dbReference type="PRINTS" id="PR00759">
    <property type="entry name" value="BASICPTASE"/>
</dbReference>
<dbReference type="InterPro" id="IPR002035">
    <property type="entry name" value="VWF_A"/>
</dbReference>
<dbReference type="InterPro" id="IPR036465">
    <property type="entry name" value="vWFA_dom_sf"/>
</dbReference>
<keyword evidence="13" id="KW-0175">Coiled coil</keyword>
<evidence type="ECO:0000259" key="18">
    <source>
        <dbReference type="PROSITE" id="PS50279"/>
    </source>
</evidence>
<evidence type="ECO:0000256" key="2">
    <source>
        <dbReference type="ARBA" id="ARBA00022525"/>
    </source>
</evidence>
<dbReference type="FunFam" id="3.40.50.410:FF:000021">
    <property type="entry name" value="Collagen, type VI, alpha 3"/>
    <property type="match status" value="1"/>
</dbReference>
<dbReference type="CDD" id="cd01450">
    <property type="entry name" value="vWFA_subfamily_ECM"/>
    <property type="match status" value="2"/>
</dbReference>
<dbReference type="CDD" id="cd01472">
    <property type="entry name" value="vWA_collagen"/>
    <property type="match status" value="4"/>
</dbReference>
<dbReference type="Gene3D" id="4.10.410.10">
    <property type="entry name" value="Pancreatic trypsin inhibitor Kunitz domain"/>
    <property type="match status" value="1"/>
</dbReference>
<feature type="domain" description="VWFA" evidence="17">
    <location>
        <begin position="34"/>
        <end position="208"/>
    </location>
</feature>
<dbReference type="GO" id="GO:0007155">
    <property type="term" value="P:cell adhesion"/>
    <property type="evidence" value="ECO:0007669"/>
    <property type="project" value="UniProtKB-KW"/>
</dbReference>
<feature type="domain" description="VWFA" evidence="17">
    <location>
        <begin position="2086"/>
        <end position="2269"/>
    </location>
</feature>
<evidence type="ECO:0000256" key="7">
    <source>
        <dbReference type="ARBA" id="ARBA00023119"/>
    </source>
</evidence>
<feature type="coiled-coil region" evidence="13">
    <location>
        <begin position="209"/>
        <end position="236"/>
    </location>
</feature>
<accession>A0A9D3S6J8</accession>
<keyword evidence="3" id="KW-0272">Extracellular matrix</keyword>
<gene>
    <name evidence="19" type="ORF">ANANG_G00012060</name>
</gene>